<dbReference type="Gene3D" id="3.30.710.10">
    <property type="entry name" value="Potassium Channel Kv1.1, Chain A"/>
    <property type="match status" value="1"/>
</dbReference>
<dbReference type="SUPFAM" id="SSF81995">
    <property type="entry name" value="beta-sandwich domain of Sec23/24"/>
    <property type="match status" value="1"/>
</dbReference>
<evidence type="ECO:0000313" key="3">
    <source>
        <dbReference type="EMBL" id="KAG0317832.1"/>
    </source>
</evidence>
<dbReference type="EMBL" id="JAAAIP010000402">
    <property type="protein sequence ID" value="KAG0317832.1"/>
    <property type="molecule type" value="Genomic_DNA"/>
</dbReference>
<dbReference type="SUPFAM" id="SSF54695">
    <property type="entry name" value="POZ domain"/>
    <property type="match status" value="1"/>
</dbReference>
<dbReference type="PROSITE" id="PS50097">
    <property type="entry name" value="BTB"/>
    <property type="match status" value="1"/>
</dbReference>
<keyword evidence="4" id="KW-1185">Reference proteome</keyword>
<dbReference type="CDD" id="cd18186">
    <property type="entry name" value="BTB_POZ_ZBTB_KLHL-like"/>
    <property type="match status" value="1"/>
</dbReference>
<dbReference type="Proteomes" id="UP000738325">
    <property type="component" value="Unassembled WGS sequence"/>
</dbReference>
<name>A0A9P6USW6_9FUNG</name>
<dbReference type="InterPro" id="IPR011333">
    <property type="entry name" value="SKP1/BTB/POZ_sf"/>
</dbReference>
<accession>A0A9P6USW6</accession>
<sequence>MFPSPATIKPALHQLFPQHVSRQTQSPFFDLSSSPPLHSSTTVVAATAEEAALITSARYSVNILMPDHLLEHQQQQQHLAQHHYPQYYDSDQYRLLHQQQDQRPHQYSLNSLQKQQQEQFLFFHQQQQPPQPPQQPQQPQPQPVEDRPAEFDLDTIDIDTDSGNSVSTGYPPMSYMANVIATHLMPHGEEMFGRREDASCILKVGRERFYVHVQLLSARSPTFRRIFDDMMENDAWGIASDSEDRSDDDGVEEEEKGDYGDDDESMQECRRFNPDHVHTGAPAALSSYLDNSQRMIQAIPLDLEAEELAHRVRRSLRIRDDHRDEEWDKELSDTDDYLPELSVAFEDPDGGHFRDTLLWVYTGDSKRWVNSFTPKNYEHILKNVFRLNMVTQQVLEDCQAWEEATHPDLGLQGLAHAHFFASLAAANDTH</sequence>
<reference evidence="3" key="1">
    <citation type="journal article" date="2020" name="Fungal Divers.">
        <title>Resolving the Mortierellaceae phylogeny through synthesis of multi-gene phylogenetics and phylogenomics.</title>
        <authorList>
            <person name="Vandepol N."/>
            <person name="Liber J."/>
            <person name="Desiro A."/>
            <person name="Na H."/>
            <person name="Kennedy M."/>
            <person name="Barry K."/>
            <person name="Grigoriev I.V."/>
            <person name="Miller A.N."/>
            <person name="O'Donnell K."/>
            <person name="Stajich J.E."/>
            <person name="Bonito G."/>
        </authorList>
    </citation>
    <scope>NUCLEOTIDE SEQUENCE</scope>
    <source>
        <strain evidence="3">REB-010B</strain>
    </source>
</reference>
<feature type="region of interest" description="Disordered" evidence="1">
    <location>
        <begin position="125"/>
        <end position="147"/>
    </location>
</feature>
<proteinExistence type="predicted"/>
<dbReference type="AlphaFoldDB" id="A0A9P6USW6"/>
<comment type="caution">
    <text evidence="3">The sequence shown here is derived from an EMBL/GenBank/DDBJ whole genome shotgun (WGS) entry which is preliminary data.</text>
</comment>
<evidence type="ECO:0000313" key="4">
    <source>
        <dbReference type="Proteomes" id="UP000738325"/>
    </source>
</evidence>
<evidence type="ECO:0000259" key="2">
    <source>
        <dbReference type="PROSITE" id="PS50097"/>
    </source>
</evidence>
<feature type="domain" description="BTB" evidence="2">
    <location>
        <begin position="198"/>
        <end position="229"/>
    </location>
</feature>
<dbReference type="OrthoDB" id="10250130at2759"/>
<dbReference type="InterPro" id="IPR000210">
    <property type="entry name" value="BTB/POZ_dom"/>
</dbReference>
<feature type="region of interest" description="Disordered" evidence="1">
    <location>
        <begin position="238"/>
        <end position="267"/>
    </location>
</feature>
<organism evidence="3 4">
    <name type="scientific">Dissophora globulifera</name>
    <dbReference type="NCBI Taxonomy" id="979702"/>
    <lineage>
        <taxon>Eukaryota</taxon>
        <taxon>Fungi</taxon>
        <taxon>Fungi incertae sedis</taxon>
        <taxon>Mucoromycota</taxon>
        <taxon>Mortierellomycotina</taxon>
        <taxon>Mortierellomycetes</taxon>
        <taxon>Mortierellales</taxon>
        <taxon>Mortierellaceae</taxon>
        <taxon>Dissophora</taxon>
    </lineage>
</organism>
<protein>
    <recommendedName>
        <fullName evidence="2">BTB domain-containing protein</fullName>
    </recommendedName>
</protein>
<gene>
    <name evidence="3" type="ORF">BGZ99_006086</name>
</gene>
<evidence type="ECO:0000256" key="1">
    <source>
        <dbReference type="SAM" id="MobiDB-lite"/>
    </source>
</evidence>
<feature type="compositionally biased region" description="Pro residues" evidence="1">
    <location>
        <begin position="129"/>
        <end position="142"/>
    </location>
</feature>
<feature type="compositionally biased region" description="Acidic residues" evidence="1">
    <location>
        <begin position="244"/>
        <end position="266"/>
    </location>
</feature>